<feature type="binding site" evidence="3">
    <location>
        <position position="122"/>
    </location>
    <ligand>
        <name>substrate</name>
    </ligand>
</feature>
<comment type="similarity">
    <text evidence="3">Belongs to the ribose 5-phosphate isomerase family.</text>
</comment>
<dbReference type="UniPathway" id="UPA00115">
    <property type="reaction ID" value="UER00412"/>
</dbReference>
<comment type="catalytic activity">
    <reaction evidence="1 3">
        <text>aldehydo-D-ribose 5-phosphate = D-ribulose 5-phosphate</text>
        <dbReference type="Rhea" id="RHEA:14657"/>
        <dbReference type="ChEBI" id="CHEBI:58121"/>
        <dbReference type="ChEBI" id="CHEBI:58273"/>
        <dbReference type="EC" id="5.3.1.6"/>
    </reaction>
</comment>
<comment type="subunit">
    <text evidence="3">Homodimer.</text>
</comment>
<evidence type="ECO:0000256" key="1">
    <source>
        <dbReference type="ARBA" id="ARBA00001713"/>
    </source>
</evidence>
<dbReference type="InterPro" id="IPR020672">
    <property type="entry name" value="Ribose5P_isomerase_typA_subgr"/>
</dbReference>
<proteinExistence type="inferred from homology"/>
<protein>
    <recommendedName>
        <fullName evidence="3">Ribose-5-phosphate isomerase A</fullName>
        <ecNumber evidence="3">5.3.1.6</ecNumber>
    </recommendedName>
    <alternativeName>
        <fullName evidence="3">Phosphoriboisomerase A</fullName>
        <shortName evidence="3">PRI</shortName>
    </alternativeName>
</protein>
<dbReference type="NCBIfam" id="TIGR00021">
    <property type="entry name" value="rpiA"/>
    <property type="match status" value="1"/>
</dbReference>
<reference evidence="4 5" key="1">
    <citation type="submission" date="2020-08" db="EMBL/GenBank/DDBJ databases">
        <title>Genomic Encyclopedia of Type Strains, Phase IV (KMG-IV): sequencing the most valuable type-strain genomes for metagenomic binning, comparative biology and taxonomic classification.</title>
        <authorList>
            <person name="Goeker M."/>
        </authorList>
    </citation>
    <scope>NUCLEOTIDE SEQUENCE [LARGE SCALE GENOMIC DNA]</scope>
    <source>
        <strain evidence="4 5">DSM 14925</strain>
    </source>
</reference>
<gene>
    <name evidence="3" type="primary">rpiA</name>
    <name evidence="4" type="ORF">HNQ37_001354</name>
</gene>
<dbReference type="FunFam" id="3.40.50.1360:FF:000001">
    <property type="entry name" value="Ribose-5-phosphate isomerase A"/>
    <property type="match status" value="1"/>
</dbReference>
<keyword evidence="5" id="KW-1185">Reference proteome</keyword>
<dbReference type="GO" id="GO:0004751">
    <property type="term" value="F:ribose-5-phosphate isomerase activity"/>
    <property type="evidence" value="ECO:0007669"/>
    <property type="project" value="UniProtKB-UniRule"/>
</dbReference>
<dbReference type="SUPFAM" id="SSF100950">
    <property type="entry name" value="NagB/RpiA/CoA transferase-like"/>
    <property type="match status" value="1"/>
</dbReference>
<feature type="binding site" evidence="3">
    <location>
        <begin position="82"/>
        <end position="85"/>
    </location>
    <ligand>
        <name>substrate</name>
    </ligand>
</feature>
<dbReference type="HAMAP" id="MF_00170">
    <property type="entry name" value="Rib_5P_isom_A"/>
    <property type="match status" value="1"/>
</dbReference>
<evidence type="ECO:0000256" key="2">
    <source>
        <dbReference type="ARBA" id="ARBA00023235"/>
    </source>
</evidence>
<evidence type="ECO:0000313" key="5">
    <source>
        <dbReference type="Proteomes" id="UP000562464"/>
    </source>
</evidence>
<evidence type="ECO:0000313" key="4">
    <source>
        <dbReference type="EMBL" id="MBB5888454.1"/>
    </source>
</evidence>
<comment type="caution">
    <text evidence="4">The sequence shown here is derived from an EMBL/GenBank/DDBJ whole genome shotgun (WGS) entry which is preliminary data.</text>
</comment>
<dbReference type="Pfam" id="PF06026">
    <property type="entry name" value="Rib_5-P_isom_A"/>
    <property type="match status" value="1"/>
</dbReference>
<dbReference type="EC" id="5.3.1.6" evidence="3"/>
<dbReference type="RefSeq" id="WP_183540521.1">
    <property type="nucleotide sequence ID" value="NZ_JACHHV010000026.1"/>
</dbReference>
<dbReference type="EMBL" id="JACHHV010000026">
    <property type="protein sequence ID" value="MBB5888454.1"/>
    <property type="molecule type" value="Genomic_DNA"/>
</dbReference>
<feature type="binding site" evidence="3">
    <location>
        <begin position="26"/>
        <end position="29"/>
    </location>
    <ligand>
        <name>substrate</name>
    </ligand>
</feature>
<dbReference type="InterPro" id="IPR037171">
    <property type="entry name" value="NagB/RpiA_transferase-like"/>
</dbReference>
<organism evidence="4 5">
    <name type="scientific">Lactovum miscens</name>
    <dbReference type="NCBI Taxonomy" id="190387"/>
    <lineage>
        <taxon>Bacteria</taxon>
        <taxon>Bacillati</taxon>
        <taxon>Bacillota</taxon>
        <taxon>Bacilli</taxon>
        <taxon>Lactobacillales</taxon>
        <taxon>Streptococcaceae</taxon>
        <taxon>Lactovum</taxon>
    </lineage>
</organism>
<dbReference type="PANTHER" id="PTHR43748:SF3">
    <property type="entry name" value="RIBOSE-5-PHOSPHATE ISOMERASE 3, CHLOROPLASTIC-RELATED"/>
    <property type="match status" value="1"/>
</dbReference>
<dbReference type="AlphaFoldDB" id="A0A841C7X8"/>
<name>A0A841C7X8_9LACT</name>
<accession>A0A841C7X8</accession>
<comment type="function">
    <text evidence="3">Catalyzes the reversible conversion of ribose-5-phosphate to ribulose 5-phosphate.</text>
</comment>
<feature type="binding site" evidence="3">
    <location>
        <begin position="95"/>
        <end position="98"/>
    </location>
    <ligand>
        <name>substrate</name>
    </ligand>
</feature>
<dbReference type="InterPro" id="IPR004788">
    <property type="entry name" value="Ribose5P_isomerase_type_A"/>
</dbReference>
<dbReference type="GO" id="GO:0009052">
    <property type="term" value="P:pentose-phosphate shunt, non-oxidative branch"/>
    <property type="evidence" value="ECO:0007669"/>
    <property type="project" value="UniProtKB-UniRule"/>
</dbReference>
<dbReference type="Gene3D" id="3.40.50.1360">
    <property type="match status" value="1"/>
</dbReference>
<sequence length="224" mass="24802">MKNLKKQVGIEAAKYVKDGMILGLGTGSTASFFVEEVARRVREEKLSLTAVTTSSVTQAQAESLGITISSLDSIDFIDLTVDGVDEFDPDLAGIKGGGGALLMEKIVANISKDYIWIADESKQVDQLGHFPLPVEVVQFGAELLFKKFKQKGYQPSWRLNFEEEKFITDQKHFIIDLHLGKIDNAQRLAFELDQTIGVVEHGLFINMAKHVIISGENGIKVFEK</sequence>
<dbReference type="Gene3D" id="3.30.70.260">
    <property type="match status" value="1"/>
</dbReference>
<dbReference type="SUPFAM" id="SSF75445">
    <property type="entry name" value="D-ribose-5-phosphate isomerase (RpiA), lid domain"/>
    <property type="match status" value="1"/>
</dbReference>
<dbReference type="PANTHER" id="PTHR43748">
    <property type="entry name" value="RIBOSE-5-PHOSPHATE ISOMERASE 3, CHLOROPLASTIC-RELATED"/>
    <property type="match status" value="1"/>
</dbReference>
<feature type="active site" description="Proton acceptor" evidence="3">
    <location>
        <position position="104"/>
    </location>
</feature>
<comment type="pathway">
    <text evidence="3">Carbohydrate degradation; pentose phosphate pathway; D-ribose 5-phosphate from D-ribulose 5-phosphate (non-oxidative stage): step 1/1.</text>
</comment>
<keyword evidence="2 3" id="KW-0413">Isomerase</keyword>
<dbReference type="Proteomes" id="UP000562464">
    <property type="component" value="Unassembled WGS sequence"/>
</dbReference>
<dbReference type="InterPro" id="IPR050262">
    <property type="entry name" value="Ribose-5P_isomerase"/>
</dbReference>
<evidence type="ECO:0000256" key="3">
    <source>
        <dbReference type="HAMAP-Rule" id="MF_00170"/>
    </source>
</evidence>
<dbReference type="NCBIfam" id="NF001924">
    <property type="entry name" value="PRK00702.1"/>
    <property type="match status" value="1"/>
</dbReference>
<dbReference type="CDD" id="cd01398">
    <property type="entry name" value="RPI_A"/>
    <property type="match status" value="1"/>
</dbReference>